<accession>A0A9P6NJN0</accession>
<feature type="compositionally biased region" description="Polar residues" evidence="1">
    <location>
        <begin position="163"/>
        <end position="172"/>
    </location>
</feature>
<dbReference type="Proteomes" id="UP000886653">
    <property type="component" value="Unassembled WGS sequence"/>
</dbReference>
<feature type="compositionally biased region" description="Polar residues" evidence="1">
    <location>
        <begin position="109"/>
        <end position="134"/>
    </location>
</feature>
<keyword evidence="3" id="KW-1185">Reference proteome</keyword>
<feature type="compositionally biased region" description="Polar residues" evidence="1">
    <location>
        <begin position="231"/>
        <end position="240"/>
    </location>
</feature>
<gene>
    <name evidence="2" type="ORF">CROQUDRAFT_671774</name>
</gene>
<comment type="caution">
    <text evidence="2">The sequence shown here is derived from an EMBL/GenBank/DDBJ whole genome shotgun (WGS) entry which is preliminary data.</text>
</comment>
<organism evidence="2 3">
    <name type="scientific">Cronartium quercuum f. sp. fusiforme G11</name>
    <dbReference type="NCBI Taxonomy" id="708437"/>
    <lineage>
        <taxon>Eukaryota</taxon>
        <taxon>Fungi</taxon>
        <taxon>Dikarya</taxon>
        <taxon>Basidiomycota</taxon>
        <taxon>Pucciniomycotina</taxon>
        <taxon>Pucciniomycetes</taxon>
        <taxon>Pucciniales</taxon>
        <taxon>Coleosporiaceae</taxon>
        <taxon>Cronartium</taxon>
    </lineage>
</organism>
<feature type="compositionally biased region" description="Acidic residues" evidence="1">
    <location>
        <begin position="202"/>
        <end position="218"/>
    </location>
</feature>
<dbReference type="AlphaFoldDB" id="A0A9P6NJN0"/>
<dbReference type="EMBL" id="MU167277">
    <property type="protein sequence ID" value="KAG0145397.1"/>
    <property type="molecule type" value="Genomic_DNA"/>
</dbReference>
<evidence type="ECO:0000313" key="3">
    <source>
        <dbReference type="Proteomes" id="UP000886653"/>
    </source>
</evidence>
<feature type="compositionally biased region" description="Polar residues" evidence="1">
    <location>
        <begin position="85"/>
        <end position="94"/>
    </location>
</feature>
<reference evidence="2" key="1">
    <citation type="submission" date="2013-11" db="EMBL/GenBank/DDBJ databases">
        <title>Genome sequence of the fusiform rust pathogen reveals effectors for host alternation and coevolution with pine.</title>
        <authorList>
            <consortium name="DOE Joint Genome Institute"/>
            <person name="Smith K."/>
            <person name="Pendleton A."/>
            <person name="Kubisiak T."/>
            <person name="Anderson C."/>
            <person name="Salamov A."/>
            <person name="Aerts A."/>
            <person name="Riley R."/>
            <person name="Clum A."/>
            <person name="Lindquist E."/>
            <person name="Ence D."/>
            <person name="Campbell M."/>
            <person name="Kronenberg Z."/>
            <person name="Feau N."/>
            <person name="Dhillon B."/>
            <person name="Hamelin R."/>
            <person name="Burleigh J."/>
            <person name="Smith J."/>
            <person name="Yandell M."/>
            <person name="Nelson C."/>
            <person name="Grigoriev I."/>
            <person name="Davis J."/>
        </authorList>
    </citation>
    <scope>NUCLEOTIDE SEQUENCE</scope>
    <source>
        <strain evidence="2">G11</strain>
    </source>
</reference>
<evidence type="ECO:0000256" key="1">
    <source>
        <dbReference type="SAM" id="MobiDB-lite"/>
    </source>
</evidence>
<feature type="compositionally biased region" description="Polar residues" evidence="1">
    <location>
        <begin position="253"/>
        <end position="285"/>
    </location>
</feature>
<feature type="region of interest" description="Disordered" evidence="1">
    <location>
        <begin position="153"/>
        <end position="336"/>
    </location>
</feature>
<feature type="compositionally biased region" description="Polar residues" evidence="1">
    <location>
        <begin position="326"/>
        <end position="336"/>
    </location>
</feature>
<evidence type="ECO:0000313" key="2">
    <source>
        <dbReference type="EMBL" id="KAG0145397.1"/>
    </source>
</evidence>
<protein>
    <submittedName>
        <fullName evidence="2">Uncharacterized protein</fullName>
    </submittedName>
</protein>
<feature type="compositionally biased region" description="Basic residues" evidence="1">
    <location>
        <begin position="316"/>
        <end position="325"/>
    </location>
</feature>
<feature type="compositionally biased region" description="Low complexity" evidence="1">
    <location>
        <begin position="95"/>
        <end position="106"/>
    </location>
</feature>
<name>A0A9P6NJN0_9BASI</name>
<proteinExistence type="predicted"/>
<feature type="compositionally biased region" description="Polar residues" evidence="1">
    <location>
        <begin position="1"/>
        <end position="10"/>
    </location>
</feature>
<feature type="compositionally biased region" description="Polar residues" evidence="1">
    <location>
        <begin position="59"/>
        <end position="75"/>
    </location>
</feature>
<sequence>MPSQSSSGHSPNERYSHSTDSTDSFEPHTQLTFIRHPGTASQPDLASVLKMARERANVHANTTSDLTNESTSTITRAPHDHDKTISTIKHNQSDTNTTPTNLNPRPHSSPGNSDRSWIPNQPEPSSQPTNHSIPLTSGAGGSSLAGLVAAYKERRRAEGSGPSVASSSGTQSNKKRSKSIRGRQTIYSFLKANSQQRHSIAETDEEAEEDYEDDEQEDLAPHSPPGLTRANPISSTSTAELATKHNQDGIMNRSGSQGSNLSSNWTWGGLGENSQHSAQLASQRSLHCPPHPSSTSSPPRAPAPAPSVFPVERSKSTKFKPRPRSQSKPNPNTSSSFLLEPFPAEIASIPNVSFSSHLVFQARIVNHSIDLRILSGVNSFSANLEL</sequence>
<feature type="compositionally biased region" description="Polar residues" evidence="1">
    <location>
        <begin position="185"/>
        <end position="198"/>
    </location>
</feature>
<feature type="region of interest" description="Disordered" evidence="1">
    <location>
        <begin position="1"/>
        <end position="140"/>
    </location>
</feature>
<feature type="compositionally biased region" description="Polar residues" evidence="1">
    <location>
        <begin position="18"/>
        <end position="32"/>
    </location>
</feature>